<comment type="caution">
    <text evidence="2">The sequence shown here is derived from an EMBL/GenBank/DDBJ whole genome shotgun (WGS) entry which is preliminary data.</text>
</comment>
<evidence type="ECO:0000313" key="2">
    <source>
        <dbReference type="EMBL" id="KAG7167857.1"/>
    </source>
</evidence>
<dbReference type="EMBL" id="JAHLQT010021257">
    <property type="protein sequence ID" value="KAG7167857.1"/>
    <property type="molecule type" value="Genomic_DNA"/>
</dbReference>
<dbReference type="Pfam" id="PF01084">
    <property type="entry name" value="Ribosomal_S18"/>
    <property type="match status" value="1"/>
</dbReference>
<name>A0A8J5MYB5_HOMAM</name>
<organism evidence="2 3">
    <name type="scientific">Homarus americanus</name>
    <name type="common">American lobster</name>
    <dbReference type="NCBI Taxonomy" id="6706"/>
    <lineage>
        <taxon>Eukaryota</taxon>
        <taxon>Metazoa</taxon>
        <taxon>Ecdysozoa</taxon>
        <taxon>Arthropoda</taxon>
        <taxon>Crustacea</taxon>
        <taxon>Multicrustacea</taxon>
        <taxon>Malacostraca</taxon>
        <taxon>Eumalacostraca</taxon>
        <taxon>Eucarida</taxon>
        <taxon>Decapoda</taxon>
        <taxon>Pleocyemata</taxon>
        <taxon>Astacidea</taxon>
        <taxon>Nephropoidea</taxon>
        <taxon>Nephropidae</taxon>
        <taxon>Homarus</taxon>
    </lineage>
</organism>
<evidence type="ECO:0000313" key="3">
    <source>
        <dbReference type="Proteomes" id="UP000747542"/>
    </source>
</evidence>
<accession>A0A8J5MYB5</accession>
<dbReference type="GO" id="GO:0003735">
    <property type="term" value="F:structural constituent of ribosome"/>
    <property type="evidence" value="ECO:0007669"/>
    <property type="project" value="InterPro"/>
</dbReference>
<gene>
    <name evidence="2" type="primary">Mrps18a-L</name>
    <name evidence="2" type="ORF">Hamer_G010264</name>
</gene>
<keyword evidence="2" id="KW-0687">Ribonucleoprotein</keyword>
<dbReference type="AlphaFoldDB" id="A0A8J5MYB5"/>
<dbReference type="OrthoDB" id="10054543at2759"/>
<dbReference type="Proteomes" id="UP000747542">
    <property type="component" value="Unassembled WGS sequence"/>
</dbReference>
<dbReference type="GO" id="GO:0005763">
    <property type="term" value="C:mitochondrial small ribosomal subunit"/>
    <property type="evidence" value="ECO:0007669"/>
    <property type="project" value="TreeGrafter"/>
</dbReference>
<dbReference type="GO" id="GO:0070181">
    <property type="term" value="F:small ribosomal subunit rRNA binding"/>
    <property type="evidence" value="ECO:0007669"/>
    <property type="project" value="TreeGrafter"/>
</dbReference>
<dbReference type="GO" id="GO:0032543">
    <property type="term" value="P:mitochondrial translation"/>
    <property type="evidence" value="ECO:0007669"/>
    <property type="project" value="TreeGrafter"/>
</dbReference>
<feature type="compositionally biased region" description="Basic residues" evidence="1">
    <location>
        <begin position="155"/>
        <end position="165"/>
    </location>
</feature>
<protein>
    <submittedName>
        <fullName evidence="2">28S ribosomal protein S18a-like</fullName>
    </submittedName>
</protein>
<keyword evidence="2" id="KW-0689">Ribosomal protein</keyword>
<proteinExistence type="predicted"/>
<evidence type="ECO:0000256" key="1">
    <source>
        <dbReference type="SAM" id="MobiDB-lite"/>
    </source>
</evidence>
<dbReference type="InterPro" id="IPR001648">
    <property type="entry name" value="Ribosomal_bS18"/>
</dbReference>
<dbReference type="PANTHER" id="PTHR13479:SF66">
    <property type="entry name" value="LARGE RIBOSOMAL SUBUNIT PROTEIN ML66"/>
    <property type="match status" value="1"/>
</dbReference>
<keyword evidence="3" id="KW-1185">Reference proteome</keyword>
<sequence length="182" mass="20545">MALRCAAELRNILCNRVSTKIISGPQVSRVTAPGRNLIMRPITTSSVNFLKEILIQDEGNKVIVEGVYRESPRTPLVIKTGEDCQACSLCALNLNLKHTDVLILSQFMRDDGCMLPRRVTGLCGPQQRRVTLLVAMSQKAGLMPNLNPSYSNKDPKKRHNSKKYNRYFDESTLDKKRRRKAT</sequence>
<feature type="region of interest" description="Disordered" evidence="1">
    <location>
        <begin position="144"/>
        <end position="182"/>
    </location>
</feature>
<dbReference type="PANTHER" id="PTHR13479">
    <property type="entry name" value="30S RIBOSOMAL PROTEIN S18"/>
    <property type="match status" value="1"/>
</dbReference>
<reference evidence="2" key="1">
    <citation type="journal article" date="2021" name="Sci. Adv.">
        <title>The American lobster genome reveals insights on longevity, neural, and immune adaptations.</title>
        <authorList>
            <person name="Polinski J.M."/>
            <person name="Zimin A.V."/>
            <person name="Clark K.F."/>
            <person name="Kohn A.B."/>
            <person name="Sadowski N."/>
            <person name="Timp W."/>
            <person name="Ptitsyn A."/>
            <person name="Khanna P."/>
            <person name="Romanova D.Y."/>
            <person name="Williams P."/>
            <person name="Greenwood S.J."/>
            <person name="Moroz L.L."/>
            <person name="Walt D.R."/>
            <person name="Bodnar A.G."/>
        </authorList>
    </citation>
    <scope>NUCLEOTIDE SEQUENCE</scope>
    <source>
        <strain evidence="2">GMGI-L3</strain>
    </source>
</reference>